<evidence type="ECO:0000256" key="6">
    <source>
        <dbReference type="ARBA" id="ARBA00022617"/>
    </source>
</evidence>
<dbReference type="GO" id="GO:0020037">
    <property type="term" value="F:heme binding"/>
    <property type="evidence" value="ECO:0007669"/>
    <property type="project" value="InterPro"/>
</dbReference>
<feature type="domain" description="Plant heme peroxidase family profile" evidence="16">
    <location>
        <begin position="12"/>
        <end position="174"/>
    </location>
</feature>
<keyword evidence="12" id="KW-0325">Glycoprotein</keyword>
<name>A0A6A2XHK4_HIBSY</name>
<evidence type="ECO:0000259" key="16">
    <source>
        <dbReference type="PROSITE" id="PS50873"/>
    </source>
</evidence>
<proteinExistence type="inferred from homology"/>
<keyword evidence="6" id="KW-0349">Heme</keyword>
<dbReference type="GO" id="GO:0006979">
    <property type="term" value="P:response to oxidative stress"/>
    <property type="evidence" value="ECO:0007669"/>
    <property type="project" value="InterPro"/>
</dbReference>
<dbReference type="PRINTS" id="PR00458">
    <property type="entry name" value="PEROXIDASE"/>
</dbReference>
<protein>
    <recommendedName>
        <fullName evidence="4">peroxidase</fullName>
        <ecNumber evidence="4">1.11.1.7</ecNumber>
    </recommendedName>
</protein>
<keyword evidence="13" id="KW-0376">Hydrogen peroxide</keyword>
<dbReference type="Pfam" id="PF00141">
    <property type="entry name" value="peroxidase"/>
    <property type="match status" value="1"/>
</dbReference>
<evidence type="ECO:0000256" key="11">
    <source>
        <dbReference type="ARBA" id="ARBA00023157"/>
    </source>
</evidence>
<evidence type="ECO:0000256" key="8">
    <source>
        <dbReference type="ARBA" id="ARBA00022837"/>
    </source>
</evidence>
<keyword evidence="11 15" id="KW-1015">Disulfide bond</keyword>
<dbReference type="GO" id="GO:0042744">
    <property type="term" value="P:hydrogen peroxide catabolic process"/>
    <property type="evidence" value="ECO:0007669"/>
    <property type="project" value="UniProtKB-KW"/>
</dbReference>
<accession>A0A6A2XHK4</accession>
<keyword evidence="10 14" id="KW-0408">Iron</keyword>
<evidence type="ECO:0000256" key="4">
    <source>
        <dbReference type="ARBA" id="ARBA00012313"/>
    </source>
</evidence>
<evidence type="ECO:0000313" key="17">
    <source>
        <dbReference type="EMBL" id="KAE8674972.1"/>
    </source>
</evidence>
<reference evidence="17" key="1">
    <citation type="submission" date="2019-09" db="EMBL/GenBank/DDBJ databases">
        <title>Draft genome information of white flower Hibiscus syriacus.</title>
        <authorList>
            <person name="Kim Y.-M."/>
        </authorList>
    </citation>
    <scope>NUCLEOTIDE SEQUENCE [LARGE SCALE GENOMIC DNA]</scope>
    <source>
        <strain evidence="17">YM2019G1</strain>
    </source>
</reference>
<keyword evidence="8 14" id="KW-0106">Calcium</keyword>
<dbReference type="PRINTS" id="PR00461">
    <property type="entry name" value="PLPEROXIDASE"/>
</dbReference>
<dbReference type="PROSITE" id="PS50873">
    <property type="entry name" value="PEROXIDASE_4"/>
    <property type="match status" value="1"/>
</dbReference>
<dbReference type="GO" id="GO:0140825">
    <property type="term" value="F:lactoperoxidase activity"/>
    <property type="evidence" value="ECO:0007669"/>
    <property type="project" value="UniProtKB-EC"/>
</dbReference>
<evidence type="ECO:0000256" key="5">
    <source>
        <dbReference type="ARBA" id="ARBA00022559"/>
    </source>
</evidence>
<comment type="cofactor">
    <cofactor evidence="14">
        <name>Ca(2+)</name>
        <dbReference type="ChEBI" id="CHEBI:29108"/>
    </cofactor>
    <text evidence="14">Binds 2 calcium ions per subunit.</text>
</comment>
<evidence type="ECO:0000256" key="12">
    <source>
        <dbReference type="ARBA" id="ARBA00023180"/>
    </source>
</evidence>
<feature type="binding site" evidence="14">
    <location>
        <position position="41"/>
    </location>
    <ligand>
        <name>Ca(2+)</name>
        <dbReference type="ChEBI" id="CHEBI:29108"/>
        <label>2</label>
    </ligand>
</feature>
<dbReference type="EMBL" id="VEPZ02001408">
    <property type="protein sequence ID" value="KAE8674972.1"/>
    <property type="molecule type" value="Genomic_DNA"/>
</dbReference>
<keyword evidence="7 14" id="KW-0479">Metal-binding</keyword>
<evidence type="ECO:0000256" key="7">
    <source>
        <dbReference type="ARBA" id="ARBA00022723"/>
    </source>
</evidence>
<feature type="binding site" description="axial binding residue" evidence="14">
    <location>
        <position position="40"/>
    </location>
    <ligand>
        <name>heme b</name>
        <dbReference type="ChEBI" id="CHEBI:60344"/>
    </ligand>
    <ligandPart>
        <name>Fe</name>
        <dbReference type="ChEBI" id="CHEBI:18248"/>
    </ligandPart>
</feature>
<organism evidence="17 18">
    <name type="scientific">Hibiscus syriacus</name>
    <name type="common">Rose of Sharon</name>
    <dbReference type="NCBI Taxonomy" id="106335"/>
    <lineage>
        <taxon>Eukaryota</taxon>
        <taxon>Viridiplantae</taxon>
        <taxon>Streptophyta</taxon>
        <taxon>Embryophyta</taxon>
        <taxon>Tracheophyta</taxon>
        <taxon>Spermatophyta</taxon>
        <taxon>Magnoliopsida</taxon>
        <taxon>eudicotyledons</taxon>
        <taxon>Gunneridae</taxon>
        <taxon>Pentapetalae</taxon>
        <taxon>rosids</taxon>
        <taxon>malvids</taxon>
        <taxon>Malvales</taxon>
        <taxon>Malvaceae</taxon>
        <taxon>Malvoideae</taxon>
        <taxon>Hibiscus</taxon>
    </lineage>
</organism>
<feature type="binding site" evidence="14">
    <location>
        <position position="100"/>
    </location>
    <ligand>
        <name>Ca(2+)</name>
        <dbReference type="ChEBI" id="CHEBI:29108"/>
        <label>2</label>
    </ligand>
</feature>
<evidence type="ECO:0000256" key="3">
    <source>
        <dbReference type="ARBA" id="ARBA00006873"/>
    </source>
</evidence>
<keyword evidence="9" id="KW-0560">Oxidoreductase</keyword>
<dbReference type="PROSITE" id="PS00435">
    <property type="entry name" value="PEROXIDASE_1"/>
    <property type="match status" value="1"/>
</dbReference>
<dbReference type="InterPro" id="IPR019793">
    <property type="entry name" value="Peroxidases_heam-ligand_BS"/>
</dbReference>
<dbReference type="SUPFAM" id="SSF48113">
    <property type="entry name" value="Heme-dependent peroxidases"/>
    <property type="match status" value="1"/>
</dbReference>
<dbReference type="InterPro" id="IPR000823">
    <property type="entry name" value="Peroxidase_pln"/>
</dbReference>
<comment type="cofactor">
    <cofactor evidence="14">
        <name>heme b</name>
        <dbReference type="ChEBI" id="CHEBI:60344"/>
    </cofactor>
    <text evidence="14">Binds 1 heme b (iron(II)-protoporphyrin IX) group per subunit.</text>
</comment>
<feature type="binding site" evidence="14">
    <location>
        <position position="95"/>
    </location>
    <ligand>
        <name>Ca(2+)</name>
        <dbReference type="ChEBI" id="CHEBI:29108"/>
        <label>2</label>
    </ligand>
</feature>
<sequence length="186" mass="20522">MIWDDFEAKWLSETLDVLKSKFATVGLNTTTDLVALSGAHTFGRAQCSSVVDRLYIFNGAGNPDPTLDKTYLETLREACPEGGIETVLLNLDPTTPNAFDNNYYSNLQAEQGLLQSDQELFSTSGEDTIDIVDRFSSDETTFFESFAVSMIRMGNISPITGSEGEIRLSCREVNVECTSSNKWSSI</sequence>
<keyword evidence="18" id="KW-1185">Reference proteome</keyword>
<evidence type="ECO:0000256" key="9">
    <source>
        <dbReference type="ARBA" id="ARBA00023002"/>
    </source>
</evidence>
<comment type="similarity">
    <text evidence="3">Belongs to the peroxidase family. Ascorbate peroxidase subfamily.</text>
</comment>
<comment type="function">
    <text evidence="2">Removal of H(2)O(2), oxidation of toxic reductants, biosynthesis and degradation of lignin, suberization, auxin catabolism, response to environmental stresses such as wounding, pathogen attack and oxidative stress. These functions might be dependent on each isozyme/isoform in each plant tissue.</text>
</comment>
<dbReference type="PANTHER" id="PTHR31388">
    <property type="entry name" value="PEROXIDASE 72-RELATED"/>
    <property type="match status" value="1"/>
</dbReference>
<evidence type="ECO:0000256" key="14">
    <source>
        <dbReference type="PIRSR" id="PIRSR600823-3"/>
    </source>
</evidence>
<dbReference type="InterPro" id="IPR002016">
    <property type="entry name" value="Haem_peroxidase"/>
</dbReference>
<dbReference type="InterPro" id="IPR010255">
    <property type="entry name" value="Haem_peroxidase_sf"/>
</dbReference>
<evidence type="ECO:0000256" key="13">
    <source>
        <dbReference type="ARBA" id="ARBA00023324"/>
    </source>
</evidence>
<feature type="binding site" evidence="14">
    <location>
        <position position="92"/>
    </location>
    <ligand>
        <name>Ca(2+)</name>
        <dbReference type="ChEBI" id="CHEBI:29108"/>
        <label>2</label>
    </ligand>
</feature>
<dbReference type="GO" id="GO:0046872">
    <property type="term" value="F:metal ion binding"/>
    <property type="evidence" value="ECO:0007669"/>
    <property type="project" value="UniProtKB-KW"/>
</dbReference>
<dbReference type="PANTHER" id="PTHR31388:SF270">
    <property type="entry name" value="PEROXIDASE 22-RELATED"/>
    <property type="match status" value="1"/>
</dbReference>
<evidence type="ECO:0000313" key="18">
    <source>
        <dbReference type="Proteomes" id="UP000436088"/>
    </source>
</evidence>
<evidence type="ECO:0000256" key="2">
    <source>
        <dbReference type="ARBA" id="ARBA00002322"/>
    </source>
</evidence>
<feature type="disulfide bond" evidence="15">
    <location>
        <begin position="47"/>
        <end position="79"/>
    </location>
</feature>
<dbReference type="Proteomes" id="UP000436088">
    <property type="component" value="Unassembled WGS sequence"/>
</dbReference>
<gene>
    <name evidence="17" type="ORF">F3Y22_tig00111708pilonHSYRG00401</name>
</gene>
<comment type="caution">
    <text evidence="17">The sequence shown here is derived from an EMBL/GenBank/DDBJ whole genome shotgun (WGS) entry which is preliminary data.</text>
</comment>
<dbReference type="FunFam" id="1.10.420.10:FF:000001">
    <property type="entry name" value="Peroxidase"/>
    <property type="match status" value="1"/>
</dbReference>
<evidence type="ECO:0000256" key="1">
    <source>
        <dbReference type="ARBA" id="ARBA00000189"/>
    </source>
</evidence>
<dbReference type="AlphaFoldDB" id="A0A6A2XHK4"/>
<keyword evidence="5 17" id="KW-0575">Peroxidase</keyword>
<evidence type="ECO:0000256" key="15">
    <source>
        <dbReference type="PIRSR" id="PIRSR600823-5"/>
    </source>
</evidence>
<dbReference type="EC" id="1.11.1.7" evidence="4"/>
<dbReference type="Gene3D" id="1.10.420.10">
    <property type="entry name" value="Peroxidase, domain 2"/>
    <property type="match status" value="1"/>
</dbReference>
<comment type="catalytic activity">
    <reaction evidence="1">
        <text>2 a phenolic donor + H2O2 = 2 a phenolic radical donor + 2 H2O</text>
        <dbReference type="Rhea" id="RHEA:56136"/>
        <dbReference type="ChEBI" id="CHEBI:15377"/>
        <dbReference type="ChEBI" id="CHEBI:16240"/>
        <dbReference type="ChEBI" id="CHEBI:139520"/>
        <dbReference type="ChEBI" id="CHEBI:139521"/>
        <dbReference type="EC" id="1.11.1.7"/>
    </reaction>
</comment>
<evidence type="ECO:0000256" key="10">
    <source>
        <dbReference type="ARBA" id="ARBA00023004"/>
    </source>
</evidence>